<dbReference type="EMBL" id="JACEIK010000236">
    <property type="protein sequence ID" value="MCD7453039.1"/>
    <property type="molecule type" value="Genomic_DNA"/>
</dbReference>
<dbReference type="Proteomes" id="UP000823775">
    <property type="component" value="Unassembled WGS sequence"/>
</dbReference>
<evidence type="ECO:0000313" key="2">
    <source>
        <dbReference type="Proteomes" id="UP000823775"/>
    </source>
</evidence>
<name>A0ABS8S5A1_DATST</name>
<organism evidence="1 2">
    <name type="scientific">Datura stramonium</name>
    <name type="common">Jimsonweed</name>
    <name type="synonym">Common thornapple</name>
    <dbReference type="NCBI Taxonomy" id="4076"/>
    <lineage>
        <taxon>Eukaryota</taxon>
        <taxon>Viridiplantae</taxon>
        <taxon>Streptophyta</taxon>
        <taxon>Embryophyta</taxon>
        <taxon>Tracheophyta</taxon>
        <taxon>Spermatophyta</taxon>
        <taxon>Magnoliopsida</taxon>
        <taxon>eudicotyledons</taxon>
        <taxon>Gunneridae</taxon>
        <taxon>Pentapetalae</taxon>
        <taxon>asterids</taxon>
        <taxon>lamiids</taxon>
        <taxon>Solanales</taxon>
        <taxon>Solanaceae</taxon>
        <taxon>Solanoideae</taxon>
        <taxon>Datureae</taxon>
        <taxon>Datura</taxon>
    </lineage>
</organism>
<keyword evidence="2" id="KW-1185">Reference proteome</keyword>
<reference evidence="1 2" key="1">
    <citation type="journal article" date="2021" name="BMC Genomics">
        <title>Datura genome reveals duplications of psychoactive alkaloid biosynthetic genes and high mutation rate following tissue culture.</title>
        <authorList>
            <person name="Rajewski A."/>
            <person name="Carter-House D."/>
            <person name="Stajich J."/>
            <person name="Litt A."/>
        </authorList>
    </citation>
    <scope>NUCLEOTIDE SEQUENCE [LARGE SCALE GENOMIC DNA]</scope>
    <source>
        <strain evidence="1">AR-01</strain>
    </source>
</reference>
<sequence>MTLNWVARHIIRGSIADCMSMGTEICRNDPSFWISGSCSLKFSGGFKLEKRMLIAYHAHATADVEKDMEAKDVADSSTNMDSDAISGKNCNMLTKILDMTYEGSYAEAYIGEERAVWMEKIVGGI</sequence>
<evidence type="ECO:0000313" key="1">
    <source>
        <dbReference type="EMBL" id="MCD7453039.1"/>
    </source>
</evidence>
<proteinExistence type="predicted"/>
<protein>
    <submittedName>
        <fullName evidence="1">Uncharacterized protein</fullName>
    </submittedName>
</protein>
<comment type="caution">
    <text evidence="1">The sequence shown here is derived from an EMBL/GenBank/DDBJ whole genome shotgun (WGS) entry which is preliminary data.</text>
</comment>
<accession>A0ABS8S5A1</accession>
<gene>
    <name evidence="1" type="ORF">HAX54_019402</name>
</gene>